<proteinExistence type="predicted"/>
<name>A0A182N0M4_9DIPT</name>
<dbReference type="AlphaFoldDB" id="A0A182N0M4"/>
<dbReference type="EnsemblMetazoa" id="ADIR001179-RA">
    <property type="protein sequence ID" value="ADIR001179-PA"/>
    <property type="gene ID" value="ADIR001179"/>
</dbReference>
<protein>
    <recommendedName>
        <fullName evidence="3">DNA recombination and repair protein Rad51-like C-terminal domain-containing protein</fullName>
    </recommendedName>
</protein>
<evidence type="ECO:0008006" key="3">
    <source>
        <dbReference type="Google" id="ProtNLM"/>
    </source>
</evidence>
<sequence length="201" mass="22733">MDPVPMEHALRRSMLLIEGQPGRADAMHDVLFDTAIKYTHTGFRVLFFRTARVDRVTDSNRAQFSELFKLITFMYVPTVEEALKRVMDLQRWENCIPGLLIFESLDLLGTERADEDAMPFRRTLLLSAIADTVRTISVVQKGTCNCIVTTSGTRPEAFPSAMFIREHNVLRAADVQSSADILAVMAENEHTINQQLEQESA</sequence>
<reference evidence="2" key="1">
    <citation type="submission" date="2013-03" db="EMBL/GenBank/DDBJ databases">
        <title>The Genome Sequence of Anopheles dirus WRAIR2.</title>
        <authorList>
            <consortium name="The Broad Institute Genomics Platform"/>
            <person name="Neafsey D.E."/>
            <person name="Walton C."/>
            <person name="Walker B."/>
            <person name="Young S.K."/>
            <person name="Zeng Q."/>
            <person name="Gargeya S."/>
            <person name="Fitzgerald M."/>
            <person name="Haas B."/>
            <person name="Abouelleil A."/>
            <person name="Allen A.W."/>
            <person name="Alvarado L."/>
            <person name="Arachchi H.M."/>
            <person name="Berlin A.M."/>
            <person name="Chapman S.B."/>
            <person name="Gainer-Dewar J."/>
            <person name="Goldberg J."/>
            <person name="Griggs A."/>
            <person name="Gujja S."/>
            <person name="Hansen M."/>
            <person name="Howarth C."/>
            <person name="Imamovic A."/>
            <person name="Ireland A."/>
            <person name="Larimer J."/>
            <person name="McCowan C."/>
            <person name="Murphy C."/>
            <person name="Pearson M."/>
            <person name="Poon T.W."/>
            <person name="Priest M."/>
            <person name="Roberts A."/>
            <person name="Saif S."/>
            <person name="Shea T."/>
            <person name="Sisk P."/>
            <person name="Sykes S."/>
            <person name="Wortman J."/>
            <person name="Nusbaum C."/>
            <person name="Birren B."/>
        </authorList>
    </citation>
    <scope>NUCLEOTIDE SEQUENCE [LARGE SCALE GENOMIC DNA]</scope>
    <source>
        <strain evidence="2">WRAIR2</strain>
    </source>
</reference>
<dbReference type="Proteomes" id="UP000075884">
    <property type="component" value="Unassembled WGS sequence"/>
</dbReference>
<evidence type="ECO:0000313" key="2">
    <source>
        <dbReference type="Proteomes" id="UP000075884"/>
    </source>
</evidence>
<evidence type="ECO:0000313" key="1">
    <source>
        <dbReference type="EnsemblMetazoa" id="ADIR001179-PA"/>
    </source>
</evidence>
<dbReference type="VEuPathDB" id="VectorBase:ADIR001179"/>
<organism evidence="1 2">
    <name type="scientific">Anopheles dirus</name>
    <dbReference type="NCBI Taxonomy" id="7168"/>
    <lineage>
        <taxon>Eukaryota</taxon>
        <taxon>Metazoa</taxon>
        <taxon>Ecdysozoa</taxon>
        <taxon>Arthropoda</taxon>
        <taxon>Hexapoda</taxon>
        <taxon>Insecta</taxon>
        <taxon>Pterygota</taxon>
        <taxon>Neoptera</taxon>
        <taxon>Endopterygota</taxon>
        <taxon>Diptera</taxon>
        <taxon>Nematocera</taxon>
        <taxon>Culicoidea</taxon>
        <taxon>Culicidae</taxon>
        <taxon>Anophelinae</taxon>
        <taxon>Anopheles</taxon>
    </lineage>
</organism>
<reference evidence="1" key="2">
    <citation type="submission" date="2020-05" db="UniProtKB">
        <authorList>
            <consortium name="EnsemblMetazoa"/>
        </authorList>
    </citation>
    <scope>IDENTIFICATION</scope>
    <source>
        <strain evidence="1">WRAIR2</strain>
    </source>
</reference>
<accession>A0A182N0M4</accession>
<keyword evidence="2" id="KW-1185">Reference proteome</keyword>